<feature type="compositionally biased region" description="Acidic residues" evidence="5">
    <location>
        <begin position="157"/>
        <end position="169"/>
    </location>
</feature>
<keyword evidence="3" id="KW-0862">Zinc</keyword>
<dbReference type="PANTHER" id="PTHR31973:SF166">
    <property type="entry name" value="OS10G0104700 PROTEIN"/>
    <property type="match status" value="1"/>
</dbReference>
<feature type="domain" description="SWIM-type" evidence="6">
    <location>
        <begin position="445"/>
        <end position="477"/>
    </location>
</feature>
<keyword evidence="8" id="KW-1185">Reference proteome</keyword>
<dbReference type="Proteomes" id="UP001058974">
    <property type="component" value="Chromosome 5"/>
</dbReference>
<dbReference type="InterPro" id="IPR058594">
    <property type="entry name" value="PB1-like_dom_pln"/>
</dbReference>
<dbReference type="Gramene" id="Psat05G0381800-T1">
    <property type="protein sequence ID" value="KAI5407718.1"/>
    <property type="gene ID" value="KIW84_053818"/>
</dbReference>
<dbReference type="InterPro" id="IPR006564">
    <property type="entry name" value="Znf_PMZ"/>
</dbReference>
<dbReference type="GO" id="GO:0008270">
    <property type="term" value="F:zinc ion binding"/>
    <property type="evidence" value="ECO:0007669"/>
    <property type="project" value="UniProtKB-KW"/>
</dbReference>
<dbReference type="EMBL" id="JAMSHJ010000005">
    <property type="protein sequence ID" value="KAI5407718.1"/>
    <property type="molecule type" value="Genomic_DNA"/>
</dbReference>
<feature type="region of interest" description="Disordered" evidence="5">
    <location>
        <begin position="190"/>
        <end position="228"/>
    </location>
</feature>
<feature type="compositionally biased region" description="Basic residues" evidence="5">
    <location>
        <begin position="577"/>
        <end position="587"/>
    </location>
</feature>
<dbReference type="PROSITE" id="PS50966">
    <property type="entry name" value="ZF_SWIM"/>
    <property type="match status" value="1"/>
</dbReference>
<evidence type="ECO:0000313" key="8">
    <source>
        <dbReference type="Proteomes" id="UP001058974"/>
    </source>
</evidence>
<dbReference type="Pfam" id="PF04434">
    <property type="entry name" value="SWIM"/>
    <property type="match status" value="1"/>
</dbReference>
<feature type="region of interest" description="Disordered" evidence="5">
    <location>
        <begin position="572"/>
        <end position="602"/>
    </location>
</feature>
<feature type="region of interest" description="Disordered" evidence="5">
    <location>
        <begin position="132"/>
        <end position="169"/>
    </location>
</feature>
<gene>
    <name evidence="7" type="ORF">KIW84_053818</name>
</gene>
<evidence type="ECO:0000313" key="7">
    <source>
        <dbReference type="EMBL" id="KAI5407718.1"/>
    </source>
</evidence>
<evidence type="ECO:0000259" key="6">
    <source>
        <dbReference type="PROSITE" id="PS50966"/>
    </source>
</evidence>
<evidence type="ECO:0000256" key="3">
    <source>
        <dbReference type="ARBA" id="ARBA00022833"/>
    </source>
</evidence>
<feature type="compositionally biased region" description="Basic and acidic residues" evidence="5">
    <location>
        <begin position="136"/>
        <end position="151"/>
    </location>
</feature>
<dbReference type="SMART" id="SM00575">
    <property type="entry name" value="ZnF_PMZ"/>
    <property type="match status" value="1"/>
</dbReference>
<dbReference type="PANTHER" id="PTHR31973">
    <property type="entry name" value="POLYPROTEIN, PUTATIVE-RELATED"/>
    <property type="match status" value="1"/>
</dbReference>
<proteinExistence type="predicted"/>
<keyword evidence="2 4" id="KW-0863">Zinc-finger</keyword>
<organism evidence="7 8">
    <name type="scientific">Pisum sativum</name>
    <name type="common">Garden pea</name>
    <name type="synonym">Lathyrus oleraceus</name>
    <dbReference type="NCBI Taxonomy" id="3888"/>
    <lineage>
        <taxon>Eukaryota</taxon>
        <taxon>Viridiplantae</taxon>
        <taxon>Streptophyta</taxon>
        <taxon>Embryophyta</taxon>
        <taxon>Tracheophyta</taxon>
        <taxon>Spermatophyta</taxon>
        <taxon>Magnoliopsida</taxon>
        <taxon>eudicotyledons</taxon>
        <taxon>Gunneridae</taxon>
        <taxon>Pentapetalae</taxon>
        <taxon>rosids</taxon>
        <taxon>fabids</taxon>
        <taxon>Fabales</taxon>
        <taxon>Fabaceae</taxon>
        <taxon>Papilionoideae</taxon>
        <taxon>50 kb inversion clade</taxon>
        <taxon>NPAAA clade</taxon>
        <taxon>Hologalegina</taxon>
        <taxon>IRL clade</taxon>
        <taxon>Fabeae</taxon>
        <taxon>Lathyrus</taxon>
    </lineage>
</organism>
<evidence type="ECO:0000256" key="1">
    <source>
        <dbReference type="ARBA" id="ARBA00022723"/>
    </source>
</evidence>
<protein>
    <recommendedName>
        <fullName evidence="6">SWIM-type domain-containing protein</fullName>
    </recommendedName>
</protein>
<keyword evidence="1" id="KW-0479">Metal-binding</keyword>
<comment type="caution">
    <text evidence="7">The sequence shown here is derived from an EMBL/GenBank/DDBJ whole genome shotgun (WGS) entry which is preliminary data.</text>
</comment>
<evidence type="ECO:0000256" key="4">
    <source>
        <dbReference type="PROSITE-ProRule" id="PRU00325"/>
    </source>
</evidence>
<sequence>MKTTSANTKKRSSSVKTSSVKCPKSEDSQHFSVTLHHGGEFYRVFEEEIIYRGGTDTTVNGIHVSNWNMDNIEKLLSRLGYKADCVRVWTKVLEIQDGFFLIRKDDDVVDDFALYFSAMNVKGDLYVEHSTGNMDPADREPKCVNDDDHPPDNGIDGLDEEKVEGLDDSEDERATAYFDGFEGIDVTKPIRWEPNNSMEEPNKSMDSDDVYYSDELNSSDPDDSCDEERPKAAIREWSVLNGREISFVKNEGDRVRVVCKHKCGFLVLCSKVGHKETFAIKTLVHKHTCARVLNNKSASSKWVAKHVVKRMQTSDTVRIRDIIQDMRQTYSVGITVAKAWRAKLIAKKIIEGDADNQYASIWRYAEELRRVNHGNTVKINVERPSPSIQPRLSTSASKLENWPHKVMPIPRRRLDNEVFRSGHWLPTWSIAETFQVTHSYNTHEFIVDIAKRSCSCNFWELVGIPCRHVVAALSYRKQNPDEFVDACYTREKFALCYGFSVSPINGQDMWPEVEMEPPLPPAYKNGPGRPKKIRIRESGEDGARKRRSGVAYKCTKCDNFGHNAMTCKATTQDPNALKRKRKPKKGHVPTATDMPTANDMPTASDMPAPTATDMTVPTNVPVPTATDMPAPTATDMTVPTNVPVPTASDMPAPTAIDMTVPTNVPVPTDPQPPTDMPVPTIMSQTGSSVAASITKQSRKRVEKKPIIKRRQSERIKLSWFKRPITGEGISSDKPITLPENEDIPTSK</sequence>
<accession>A0A9D4WU47</accession>
<dbReference type="InterPro" id="IPR007527">
    <property type="entry name" value="Znf_SWIM"/>
</dbReference>
<name>A0A9D4WU47_PEA</name>
<evidence type="ECO:0000256" key="2">
    <source>
        <dbReference type="ARBA" id="ARBA00022771"/>
    </source>
</evidence>
<reference evidence="7 8" key="1">
    <citation type="journal article" date="2022" name="Nat. Genet.">
        <title>Improved pea reference genome and pan-genome highlight genomic features and evolutionary characteristics.</title>
        <authorList>
            <person name="Yang T."/>
            <person name="Liu R."/>
            <person name="Luo Y."/>
            <person name="Hu S."/>
            <person name="Wang D."/>
            <person name="Wang C."/>
            <person name="Pandey M.K."/>
            <person name="Ge S."/>
            <person name="Xu Q."/>
            <person name="Li N."/>
            <person name="Li G."/>
            <person name="Huang Y."/>
            <person name="Saxena R.K."/>
            <person name="Ji Y."/>
            <person name="Li M."/>
            <person name="Yan X."/>
            <person name="He Y."/>
            <person name="Liu Y."/>
            <person name="Wang X."/>
            <person name="Xiang C."/>
            <person name="Varshney R.K."/>
            <person name="Ding H."/>
            <person name="Gao S."/>
            <person name="Zong X."/>
        </authorList>
    </citation>
    <scope>NUCLEOTIDE SEQUENCE [LARGE SCALE GENOMIC DNA]</scope>
    <source>
        <strain evidence="7 8">cv. Zhongwan 6</strain>
    </source>
</reference>
<feature type="region of interest" description="Disordered" evidence="5">
    <location>
        <begin position="1"/>
        <end position="24"/>
    </location>
</feature>
<feature type="region of interest" description="Disordered" evidence="5">
    <location>
        <begin position="724"/>
        <end position="747"/>
    </location>
</feature>
<feature type="region of interest" description="Disordered" evidence="5">
    <location>
        <begin position="518"/>
        <end position="548"/>
    </location>
</feature>
<dbReference type="AlphaFoldDB" id="A0A9D4WU47"/>
<evidence type="ECO:0000256" key="5">
    <source>
        <dbReference type="SAM" id="MobiDB-lite"/>
    </source>
</evidence>
<dbReference type="Pfam" id="PF26130">
    <property type="entry name" value="PB1-like"/>
    <property type="match status" value="1"/>
</dbReference>